<reference evidence="4 5" key="1">
    <citation type="submission" date="2016-02" db="EMBL/GenBank/DDBJ databases">
        <title>Complete Genome Sequence of Weissella jogaejeotgali FOL01.</title>
        <authorList>
            <person name="Lee J.-H."/>
            <person name="Ku H.-J."/>
        </authorList>
    </citation>
    <scope>NUCLEOTIDE SEQUENCE [LARGE SCALE GENOMIC DNA]</scope>
    <source>
        <strain evidence="4 5">FOL01</strain>
    </source>
</reference>
<dbReference type="OrthoDB" id="2149800at2"/>
<dbReference type="InterPro" id="IPR018392">
    <property type="entry name" value="LysM"/>
</dbReference>
<dbReference type="AlphaFoldDB" id="A0A1L6R8U2"/>
<dbReference type="EMBL" id="CP014332">
    <property type="protein sequence ID" value="APS40918.1"/>
    <property type="molecule type" value="Genomic_DNA"/>
</dbReference>
<feature type="transmembrane region" description="Helical" evidence="2">
    <location>
        <begin position="12"/>
        <end position="36"/>
    </location>
</feature>
<feature type="region of interest" description="Disordered" evidence="1">
    <location>
        <begin position="41"/>
        <end position="92"/>
    </location>
</feature>
<accession>A0A1L6R8U2</accession>
<dbReference type="Pfam" id="PF01476">
    <property type="entry name" value="LysM"/>
    <property type="match status" value="1"/>
</dbReference>
<evidence type="ECO:0000256" key="1">
    <source>
        <dbReference type="SAM" id="MobiDB-lite"/>
    </source>
</evidence>
<organism evidence="4 5">
    <name type="scientific">Weissella jogaejeotgali</name>
    <dbReference type="NCBI Taxonomy" id="1631871"/>
    <lineage>
        <taxon>Bacteria</taxon>
        <taxon>Bacillati</taxon>
        <taxon>Bacillota</taxon>
        <taxon>Bacilli</taxon>
        <taxon>Lactobacillales</taxon>
        <taxon>Lactobacillaceae</taxon>
        <taxon>Weissella</taxon>
    </lineage>
</organism>
<gene>
    <name evidence="4" type="ORF">FOL01_0059</name>
</gene>
<evidence type="ECO:0000259" key="3">
    <source>
        <dbReference type="PROSITE" id="PS51782"/>
    </source>
</evidence>
<evidence type="ECO:0000313" key="4">
    <source>
        <dbReference type="EMBL" id="APS40918.1"/>
    </source>
</evidence>
<evidence type="ECO:0000313" key="5">
    <source>
        <dbReference type="Proteomes" id="UP000185473"/>
    </source>
</evidence>
<keyword evidence="5" id="KW-1185">Reference proteome</keyword>
<keyword evidence="2" id="KW-0472">Membrane</keyword>
<dbReference type="PROSITE" id="PS51782">
    <property type="entry name" value="LYSM"/>
    <property type="match status" value="1"/>
</dbReference>
<dbReference type="Gene3D" id="3.10.350.10">
    <property type="entry name" value="LysM domain"/>
    <property type="match status" value="1"/>
</dbReference>
<keyword evidence="2" id="KW-0812">Transmembrane</keyword>
<dbReference type="SUPFAM" id="SSF54106">
    <property type="entry name" value="LysM domain"/>
    <property type="match status" value="1"/>
</dbReference>
<protein>
    <submittedName>
        <fullName evidence="4">Endopeptidase lytF</fullName>
    </submittedName>
</protein>
<keyword evidence="2" id="KW-1133">Transmembrane helix</keyword>
<dbReference type="Proteomes" id="UP000185473">
    <property type="component" value="Chromosome"/>
</dbReference>
<dbReference type="KEGG" id="wjo:FOL01_0059"/>
<dbReference type="STRING" id="1631871.FOL01_0059"/>
<name>A0A1L6R8U2_9LACO</name>
<evidence type="ECO:0000256" key="2">
    <source>
        <dbReference type="SAM" id="Phobius"/>
    </source>
</evidence>
<dbReference type="RefSeq" id="WP_075268780.1">
    <property type="nucleotide sequence ID" value="NZ_CP014332.1"/>
</dbReference>
<feature type="compositionally biased region" description="Low complexity" evidence="1">
    <location>
        <begin position="41"/>
        <end position="84"/>
    </location>
</feature>
<dbReference type="SMART" id="SM00257">
    <property type="entry name" value="LysM"/>
    <property type="match status" value="1"/>
</dbReference>
<dbReference type="CDD" id="cd00118">
    <property type="entry name" value="LysM"/>
    <property type="match status" value="1"/>
</dbReference>
<dbReference type="InterPro" id="IPR036779">
    <property type="entry name" value="LysM_dom_sf"/>
</dbReference>
<sequence>MKSKRPSRFKFWTVILIGYVVLFAIGFSIPVAYGALTNKNDTQQTAASSSSKSSANNDSSKSSSSQSSSTTSSADSSTASSKSKTSSKKKITVQVGETGYSIATKYGLTVDELQDLNPSADLENLVDGQTLKIKSPS</sequence>
<feature type="domain" description="LysM" evidence="3">
    <location>
        <begin position="89"/>
        <end position="133"/>
    </location>
</feature>
<proteinExistence type="predicted"/>